<dbReference type="EMBL" id="JAPTMU010000003">
    <property type="protein sequence ID" value="KAJ4945613.1"/>
    <property type="molecule type" value="Genomic_DNA"/>
</dbReference>
<comment type="caution">
    <text evidence="1">The sequence shown here is derived from an EMBL/GenBank/DDBJ whole genome shotgun (WGS) entry which is preliminary data.</text>
</comment>
<feature type="non-terminal residue" evidence="1">
    <location>
        <position position="1"/>
    </location>
</feature>
<organism evidence="1 2">
    <name type="scientific">Pogonophryne albipinna</name>
    <dbReference type="NCBI Taxonomy" id="1090488"/>
    <lineage>
        <taxon>Eukaryota</taxon>
        <taxon>Metazoa</taxon>
        <taxon>Chordata</taxon>
        <taxon>Craniata</taxon>
        <taxon>Vertebrata</taxon>
        <taxon>Euteleostomi</taxon>
        <taxon>Actinopterygii</taxon>
        <taxon>Neopterygii</taxon>
        <taxon>Teleostei</taxon>
        <taxon>Neoteleostei</taxon>
        <taxon>Acanthomorphata</taxon>
        <taxon>Eupercaria</taxon>
        <taxon>Perciformes</taxon>
        <taxon>Notothenioidei</taxon>
        <taxon>Pogonophryne</taxon>
    </lineage>
</organism>
<name>A0AAD6BMI8_9TELE</name>
<gene>
    <name evidence="1" type="ORF">JOQ06_023294</name>
</gene>
<dbReference type="Proteomes" id="UP001219934">
    <property type="component" value="Unassembled WGS sequence"/>
</dbReference>
<evidence type="ECO:0000313" key="2">
    <source>
        <dbReference type="Proteomes" id="UP001219934"/>
    </source>
</evidence>
<protein>
    <submittedName>
        <fullName evidence="1">Uncharacterized protein</fullName>
    </submittedName>
</protein>
<accession>A0AAD6BMI8</accession>
<evidence type="ECO:0000313" key="1">
    <source>
        <dbReference type="EMBL" id="KAJ4945613.1"/>
    </source>
</evidence>
<proteinExistence type="predicted"/>
<dbReference type="AlphaFoldDB" id="A0AAD6BMI8"/>
<reference evidence="1" key="1">
    <citation type="submission" date="2022-11" db="EMBL/GenBank/DDBJ databases">
        <title>Chromosome-level genome of Pogonophryne albipinna.</title>
        <authorList>
            <person name="Jo E."/>
        </authorList>
    </citation>
    <scope>NUCLEOTIDE SEQUENCE</scope>
    <source>
        <strain evidence="1">SGF0006</strain>
        <tissue evidence="1">Muscle</tissue>
    </source>
</reference>
<keyword evidence="2" id="KW-1185">Reference proteome</keyword>
<sequence>MIKTSNLLRFQQPAGPAEGARLVHFQQMSGEVWGRGQPHTGDSLTAAKTTKVCEDIFMHSTIYIQYPYCTEMSPKR</sequence>